<protein>
    <recommendedName>
        <fullName evidence="2">DUF6589 domain-containing protein</fullName>
    </recommendedName>
</protein>
<dbReference type="EnsemblFungi" id="PTTG_26689-t43_1">
    <property type="protein sequence ID" value="PTTG_26689-t43_1-p1"/>
    <property type="gene ID" value="PTTG_26689"/>
</dbReference>
<dbReference type="OrthoDB" id="2513707at2759"/>
<evidence type="ECO:0000256" key="1">
    <source>
        <dbReference type="SAM" id="MobiDB-lite"/>
    </source>
</evidence>
<evidence type="ECO:0000313" key="5">
    <source>
        <dbReference type="Proteomes" id="UP000005240"/>
    </source>
</evidence>
<name>A0A180GR82_PUCT1</name>
<evidence type="ECO:0000313" key="3">
    <source>
        <dbReference type="EMBL" id="OAV95260.1"/>
    </source>
</evidence>
<reference evidence="4" key="4">
    <citation type="submission" date="2025-05" db="UniProtKB">
        <authorList>
            <consortium name="EnsemblFungi"/>
        </authorList>
    </citation>
    <scope>IDENTIFICATION</scope>
    <source>
        <strain evidence="4">isolate 1-1 / race 1 (BBBD)</strain>
    </source>
</reference>
<organism evidence="3">
    <name type="scientific">Puccinia triticina (isolate 1-1 / race 1 (BBBD))</name>
    <name type="common">Brown leaf rust fungus</name>
    <dbReference type="NCBI Taxonomy" id="630390"/>
    <lineage>
        <taxon>Eukaryota</taxon>
        <taxon>Fungi</taxon>
        <taxon>Dikarya</taxon>
        <taxon>Basidiomycota</taxon>
        <taxon>Pucciniomycotina</taxon>
        <taxon>Pucciniomycetes</taxon>
        <taxon>Pucciniales</taxon>
        <taxon>Pucciniaceae</taxon>
        <taxon>Puccinia</taxon>
    </lineage>
</organism>
<reference evidence="3" key="1">
    <citation type="submission" date="2009-11" db="EMBL/GenBank/DDBJ databases">
        <authorList>
            <consortium name="The Broad Institute Genome Sequencing Platform"/>
            <person name="Ward D."/>
            <person name="Feldgarden M."/>
            <person name="Earl A."/>
            <person name="Young S.K."/>
            <person name="Zeng Q."/>
            <person name="Koehrsen M."/>
            <person name="Alvarado L."/>
            <person name="Berlin A."/>
            <person name="Bochicchio J."/>
            <person name="Borenstein D."/>
            <person name="Chapman S.B."/>
            <person name="Chen Z."/>
            <person name="Engels R."/>
            <person name="Freedman E."/>
            <person name="Gellesch M."/>
            <person name="Goldberg J."/>
            <person name="Griggs A."/>
            <person name="Gujja S."/>
            <person name="Heilman E."/>
            <person name="Heiman D."/>
            <person name="Hepburn T."/>
            <person name="Howarth C."/>
            <person name="Jen D."/>
            <person name="Larson L."/>
            <person name="Lewis B."/>
            <person name="Mehta T."/>
            <person name="Park D."/>
            <person name="Pearson M."/>
            <person name="Roberts A."/>
            <person name="Saif S."/>
            <person name="Shea T."/>
            <person name="Shenoy N."/>
            <person name="Sisk P."/>
            <person name="Stolte C."/>
            <person name="Sykes S."/>
            <person name="Thomson T."/>
            <person name="Walk T."/>
            <person name="White J."/>
            <person name="Yandava C."/>
            <person name="Izard J."/>
            <person name="Baranova O.V."/>
            <person name="Blanton J.M."/>
            <person name="Tanner A.C."/>
            <person name="Dewhirst F.E."/>
            <person name="Haas B."/>
            <person name="Nusbaum C."/>
            <person name="Birren B."/>
        </authorList>
    </citation>
    <scope>NUCLEOTIDE SEQUENCE [LARGE SCALE GENOMIC DNA]</scope>
    <source>
        <strain evidence="3">1-1 BBBD Race 1</strain>
    </source>
</reference>
<dbReference type="STRING" id="630390.A0A180GR82"/>
<proteinExistence type="predicted"/>
<feature type="domain" description="DUF6589" evidence="2">
    <location>
        <begin position="273"/>
        <end position="381"/>
    </location>
</feature>
<evidence type="ECO:0000313" key="4">
    <source>
        <dbReference type="EnsemblFungi" id="PTTG_26689-t43_1-p1"/>
    </source>
</evidence>
<reference evidence="3" key="2">
    <citation type="submission" date="2016-05" db="EMBL/GenBank/DDBJ databases">
        <title>Comparative analysis highlights variable genome content of wheat rusts and divergence of the mating loci.</title>
        <authorList>
            <person name="Cuomo C.A."/>
            <person name="Bakkeren G."/>
            <person name="Szabo L."/>
            <person name="Khalil H."/>
            <person name="Joly D."/>
            <person name="Goldberg J."/>
            <person name="Young S."/>
            <person name="Zeng Q."/>
            <person name="Fellers J."/>
        </authorList>
    </citation>
    <scope>NUCLEOTIDE SEQUENCE [LARGE SCALE GENOMIC DNA]</scope>
    <source>
        <strain evidence="3">1-1 BBBD Race 1</strain>
    </source>
</reference>
<accession>A0A180GR82</accession>
<feature type="compositionally biased region" description="Pro residues" evidence="1">
    <location>
        <begin position="77"/>
        <end position="89"/>
    </location>
</feature>
<dbReference type="EMBL" id="ADAS02000030">
    <property type="protein sequence ID" value="OAV95260.1"/>
    <property type="molecule type" value="Genomic_DNA"/>
</dbReference>
<reference evidence="4 5" key="3">
    <citation type="journal article" date="2017" name="G3 (Bethesda)">
        <title>Comparative analysis highlights variable genome content of wheat rusts and divergence of the mating loci.</title>
        <authorList>
            <person name="Cuomo C.A."/>
            <person name="Bakkeren G."/>
            <person name="Khalil H.B."/>
            <person name="Panwar V."/>
            <person name="Joly D."/>
            <person name="Linning R."/>
            <person name="Sakthikumar S."/>
            <person name="Song X."/>
            <person name="Adiconis X."/>
            <person name="Fan L."/>
            <person name="Goldberg J.M."/>
            <person name="Levin J.Z."/>
            <person name="Young S."/>
            <person name="Zeng Q."/>
            <person name="Anikster Y."/>
            <person name="Bruce M."/>
            <person name="Wang M."/>
            <person name="Yin C."/>
            <person name="McCallum B."/>
            <person name="Szabo L.J."/>
            <person name="Hulbert S."/>
            <person name="Chen X."/>
            <person name="Fellers J.P."/>
        </authorList>
    </citation>
    <scope>NUCLEOTIDE SEQUENCE</scope>
    <source>
        <strain evidence="5">Isolate 1-1 / race 1 (BBBD)</strain>
        <strain evidence="4">isolate 1-1 / race 1 (BBBD)</strain>
    </source>
</reference>
<dbReference type="VEuPathDB" id="FungiDB:PTTG_26689"/>
<keyword evidence="5" id="KW-1185">Reference proteome</keyword>
<evidence type="ECO:0000259" key="2">
    <source>
        <dbReference type="Pfam" id="PF20231"/>
    </source>
</evidence>
<dbReference type="AlphaFoldDB" id="A0A180GR82"/>
<feature type="compositionally biased region" description="Acidic residues" evidence="1">
    <location>
        <begin position="62"/>
        <end position="72"/>
    </location>
</feature>
<sequence>MIICRQSPKAGYFPKGAFYSSNNLNEVFFSEESRAERSKDTTDLMPFLYNLLMIKLARPDGGEDLDDEEEDKNPDPVDLPPLEPPVPPPDEPHVHDVMEIDINILRPSTNPKIRRQKQNEDMAQTICSMVAFGRNRRHNGLQITNGLLFIACRVTERVNKYLNYIGLTCARRTAHLGLASLGEEAEEKIKTRFSNPSSKIFPPSICVDNLDFQQSIHTKSVGRSSTMFHGTWGYIHRLPRLFFDSLNHSELTLTALKTALKKSINLEVQPRHFGPTFASDQHFEATLKSQLTSVFHRYVGTSSNKEQSLKDHPPLVRPVKPDKPNLTMLKLELASDNSSEGIGDFLTGLTEQAGLTKEEFSSRLQVLEGDLGTCMNVASLREL</sequence>
<gene>
    <name evidence="3" type="ORF">PTTG_26689</name>
</gene>
<dbReference type="Proteomes" id="UP000005240">
    <property type="component" value="Unassembled WGS sequence"/>
</dbReference>
<dbReference type="InterPro" id="IPR046496">
    <property type="entry name" value="DUF6589"/>
</dbReference>
<dbReference type="Pfam" id="PF20231">
    <property type="entry name" value="DUF6589"/>
    <property type="match status" value="1"/>
</dbReference>
<feature type="region of interest" description="Disordered" evidence="1">
    <location>
        <begin position="60"/>
        <end position="89"/>
    </location>
</feature>